<keyword evidence="4 7" id="KW-0413">Isomerase</keyword>
<dbReference type="GO" id="GO:0008909">
    <property type="term" value="F:isochorismate synthase activity"/>
    <property type="evidence" value="ECO:0007669"/>
    <property type="project" value="UniProtKB-EC"/>
</dbReference>
<comment type="similarity">
    <text evidence="2">Belongs to the isochorismate synthase family.</text>
</comment>
<dbReference type="Proteomes" id="UP001244787">
    <property type="component" value="Unassembled WGS sequence"/>
</dbReference>
<dbReference type="InterPro" id="IPR004561">
    <property type="entry name" value="IsoChor_synthase"/>
</dbReference>
<evidence type="ECO:0000259" key="6">
    <source>
        <dbReference type="Pfam" id="PF00425"/>
    </source>
</evidence>
<dbReference type="PANTHER" id="PTHR42839:SF2">
    <property type="entry name" value="ISOCHORISMATE SYNTHASE ENTC"/>
    <property type="match status" value="1"/>
</dbReference>
<dbReference type="SUPFAM" id="SSF56322">
    <property type="entry name" value="ADC synthase"/>
    <property type="match status" value="1"/>
</dbReference>
<dbReference type="InterPro" id="IPR005801">
    <property type="entry name" value="ADC_synthase"/>
</dbReference>
<sequence>MDYKFLIEKIAQQYEDGLPFVIFSLPNNNEVSALLQKNTAVHTIDNFNSNGFIFAPFDSRESSIFIPEKESEILQCELITKSLTINPGELSEEIGVQSQYMKLISKTVDTIKRGNAIKIVISRKKDFKLQKFSIKTLVEQLFSIYPTAFRYLWYHPHTGFWCGATPETLVEINNHSFKTMALAGTQPLSDRQPVLWGPKELDEQQMVTDAILDNLQKVTSVLKISKPFTHQAGSLLHLRTDISGALKNGKATLTTIASALHPTPAVCGTPKKIAKNYILENEGYDRSYYTGFLGHVTEGGNTASLMVNLRCMKIENNCASIFVGGGITADSKAADEWVETQNKMQTMLQVLQPML</sequence>
<dbReference type="RefSeq" id="WP_290254139.1">
    <property type="nucleotide sequence ID" value="NZ_JAUGQQ010000003.1"/>
</dbReference>
<comment type="caution">
    <text evidence="7">The sequence shown here is derived from an EMBL/GenBank/DDBJ whole genome shotgun (WGS) entry which is preliminary data.</text>
</comment>
<accession>A0ABT8DFC9</accession>
<dbReference type="PANTHER" id="PTHR42839">
    <property type="entry name" value="ISOCHORISMATE SYNTHASE ENTC"/>
    <property type="match status" value="1"/>
</dbReference>
<reference evidence="7 8" key="1">
    <citation type="submission" date="2023-06" db="EMBL/GenBank/DDBJ databases">
        <authorList>
            <person name="Ye Y.-Q."/>
            <person name="Du Z.-J."/>
        </authorList>
    </citation>
    <scope>NUCLEOTIDE SEQUENCE [LARGE SCALE GENOMIC DNA]</scope>
    <source>
        <strain evidence="7 8">SDUM287046</strain>
    </source>
</reference>
<evidence type="ECO:0000256" key="5">
    <source>
        <dbReference type="ARBA" id="ARBA00041564"/>
    </source>
</evidence>
<gene>
    <name evidence="7" type="ORF">QRD02_06600</name>
</gene>
<dbReference type="EMBL" id="JAUGQQ010000003">
    <property type="protein sequence ID" value="MDN3724046.1"/>
    <property type="molecule type" value="Genomic_DNA"/>
</dbReference>
<organism evidence="7 8">
    <name type="scientific">Aequorivita aurantiaca</name>
    <dbReference type="NCBI Taxonomy" id="3053356"/>
    <lineage>
        <taxon>Bacteria</taxon>
        <taxon>Pseudomonadati</taxon>
        <taxon>Bacteroidota</taxon>
        <taxon>Flavobacteriia</taxon>
        <taxon>Flavobacteriales</taxon>
        <taxon>Flavobacteriaceae</taxon>
        <taxon>Aequorivita</taxon>
    </lineage>
</organism>
<comment type="catalytic activity">
    <reaction evidence="1">
        <text>chorismate = isochorismate</text>
        <dbReference type="Rhea" id="RHEA:18985"/>
        <dbReference type="ChEBI" id="CHEBI:29748"/>
        <dbReference type="ChEBI" id="CHEBI:29780"/>
        <dbReference type="EC" id="5.4.4.2"/>
    </reaction>
</comment>
<dbReference type="NCBIfam" id="TIGR00543">
    <property type="entry name" value="isochor_syn"/>
    <property type="match status" value="1"/>
</dbReference>
<evidence type="ECO:0000256" key="3">
    <source>
        <dbReference type="ARBA" id="ARBA00012824"/>
    </source>
</evidence>
<evidence type="ECO:0000256" key="2">
    <source>
        <dbReference type="ARBA" id="ARBA00005297"/>
    </source>
</evidence>
<feature type="domain" description="Chorismate-utilising enzyme C-terminal" evidence="6">
    <location>
        <begin position="98"/>
        <end position="343"/>
    </location>
</feature>
<dbReference type="EC" id="5.4.4.2" evidence="3"/>
<dbReference type="InterPro" id="IPR015890">
    <property type="entry name" value="Chorismate_C"/>
</dbReference>
<proteinExistence type="inferred from homology"/>
<evidence type="ECO:0000256" key="4">
    <source>
        <dbReference type="ARBA" id="ARBA00023235"/>
    </source>
</evidence>
<evidence type="ECO:0000256" key="1">
    <source>
        <dbReference type="ARBA" id="ARBA00000799"/>
    </source>
</evidence>
<evidence type="ECO:0000313" key="7">
    <source>
        <dbReference type="EMBL" id="MDN3724046.1"/>
    </source>
</evidence>
<keyword evidence="8" id="KW-1185">Reference proteome</keyword>
<protein>
    <recommendedName>
        <fullName evidence="3">isochorismate synthase</fullName>
        <ecNumber evidence="3">5.4.4.2</ecNumber>
    </recommendedName>
    <alternativeName>
        <fullName evidence="5">Isochorismate mutase</fullName>
    </alternativeName>
</protein>
<dbReference type="Pfam" id="PF00425">
    <property type="entry name" value="Chorismate_bind"/>
    <property type="match status" value="1"/>
</dbReference>
<dbReference type="Gene3D" id="3.60.120.10">
    <property type="entry name" value="Anthranilate synthase"/>
    <property type="match status" value="1"/>
</dbReference>
<name>A0ABT8DFC9_9FLAO</name>
<evidence type="ECO:0000313" key="8">
    <source>
        <dbReference type="Proteomes" id="UP001244787"/>
    </source>
</evidence>